<protein>
    <recommendedName>
        <fullName evidence="6">Glucose-methanol-choline oxidoreductase N-terminal domain-containing protein</fullName>
    </recommendedName>
</protein>
<name>K5VLD3_PHACS</name>
<dbReference type="InterPro" id="IPR036188">
    <property type="entry name" value="FAD/NAD-bd_sf"/>
</dbReference>
<organism evidence="7 8">
    <name type="scientific">Phanerochaete carnosa (strain HHB-10118-sp)</name>
    <name type="common">White-rot fungus</name>
    <name type="synonym">Peniophora carnosa</name>
    <dbReference type="NCBI Taxonomy" id="650164"/>
    <lineage>
        <taxon>Eukaryota</taxon>
        <taxon>Fungi</taxon>
        <taxon>Dikarya</taxon>
        <taxon>Basidiomycota</taxon>
        <taxon>Agaricomycotina</taxon>
        <taxon>Agaricomycetes</taxon>
        <taxon>Polyporales</taxon>
        <taxon>Phanerochaetaceae</taxon>
        <taxon>Phanerochaete</taxon>
    </lineage>
</organism>
<evidence type="ECO:0000313" key="7">
    <source>
        <dbReference type="EMBL" id="EKM52228.1"/>
    </source>
</evidence>
<keyword evidence="8" id="KW-1185">Reference proteome</keyword>
<evidence type="ECO:0000256" key="2">
    <source>
        <dbReference type="ARBA" id="ARBA00010790"/>
    </source>
</evidence>
<dbReference type="AlphaFoldDB" id="K5VLD3"/>
<evidence type="ECO:0000256" key="5">
    <source>
        <dbReference type="RuleBase" id="RU003968"/>
    </source>
</evidence>
<dbReference type="OrthoDB" id="269227at2759"/>
<evidence type="ECO:0000256" key="4">
    <source>
        <dbReference type="ARBA" id="ARBA00022827"/>
    </source>
</evidence>
<keyword evidence="4 5" id="KW-0274">FAD</keyword>
<dbReference type="InterPro" id="IPR012132">
    <property type="entry name" value="GMC_OxRdtase"/>
</dbReference>
<dbReference type="Pfam" id="PF00732">
    <property type="entry name" value="GMC_oxred_N"/>
    <property type="match status" value="1"/>
</dbReference>
<dbReference type="InParanoid" id="K5VLD3"/>
<accession>K5VLD3</accession>
<comment type="similarity">
    <text evidence="2 5">Belongs to the GMC oxidoreductase family.</text>
</comment>
<dbReference type="PANTHER" id="PTHR11552">
    <property type="entry name" value="GLUCOSE-METHANOL-CHOLINE GMC OXIDOREDUCTASE"/>
    <property type="match status" value="1"/>
</dbReference>
<dbReference type="SUPFAM" id="SSF51905">
    <property type="entry name" value="FAD/NAD(P)-binding domain"/>
    <property type="match status" value="1"/>
</dbReference>
<dbReference type="Proteomes" id="UP000008370">
    <property type="component" value="Unassembled WGS sequence"/>
</dbReference>
<sequence>MRSSIASGLQSVIGLIVQSHASRASVYIDAAQLPTTTFDFVVIGGGSAGNVVASRLSEDPRFSVLLIEAGISNKDVLEVEVPFLAPNNLANSSLLWNYMTEPQAGLDNRTLFYPRGRLLGGSSSVNYLAYTRGADEEYDQWAELTGDAGWSWDNVSKYYYKVRIRLHSHVSVIGSWCFLPEPS</sequence>
<gene>
    <name evidence="7" type="ORF">PHACADRAFT_100857</name>
</gene>
<keyword evidence="3 5" id="KW-0285">Flavoprotein</keyword>
<dbReference type="RefSeq" id="XP_007398584.1">
    <property type="nucleotide sequence ID" value="XM_007398522.1"/>
</dbReference>
<evidence type="ECO:0000259" key="6">
    <source>
        <dbReference type="PROSITE" id="PS00623"/>
    </source>
</evidence>
<reference evidence="7 8" key="1">
    <citation type="journal article" date="2012" name="BMC Genomics">
        <title>Comparative genomics of the white-rot fungi, Phanerochaete carnosa and P. chrysosporium, to elucidate the genetic basis of the distinct wood types they colonize.</title>
        <authorList>
            <person name="Suzuki H."/>
            <person name="MacDonald J."/>
            <person name="Syed K."/>
            <person name="Salamov A."/>
            <person name="Hori C."/>
            <person name="Aerts A."/>
            <person name="Henrissat B."/>
            <person name="Wiebenga A."/>
            <person name="vanKuyk P.A."/>
            <person name="Barry K."/>
            <person name="Lindquist E."/>
            <person name="LaButti K."/>
            <person name="Lapidus A."/>
            <person name="Lucas S."/>
            <person name="Coutinho P."/>
            <person name="Gong Y."/>
            <person name="Samejima M."/>
            <person name="Mahadevan R."/>
            <person name="Abou-Zaid M."/>
            <person name="de Vries R.P."/>
            <person name="Igarashi K."/>
            <person name="Yadav J.S."/>
            <person name="Grigoriev I.V."/>
            <person name="Master E.R."/>
        </authorList>
    </citation>
    <scope>NUCLEOTIDE SEQUENCE [LARGE SCALE GENOMIC DNA]</scope>
    <source>
        <strain evidence="7 8">HHB-10118-sp</strain>
    </source>
</reference>
<dbReference type="InterPro" id="IPR000172">
    <property type="entry name" value="GMC_OxRdtase_N"/>
</dbReference>
<dbReference type="KEGG" id="pco:PHACADRAFT_100857"/>
<evidence type="ECO:0000256" key="1">
    <source>
        <dbReference type="ARBA" id="ARBA00001974"/>
    </source>
</evidence>
<dbReference type="PANTHER" id="PTHR11552:SF147">
    <property type="entry name" value="CHOLINE DEHYDROGENASE, MITOCHONDRIAL"/>
    <property type="match status" value="1"/>
</dbReference>
<proteinExistence type="inferred from homology"/>
<dbReference type="GeneID" id="18907176"/>
<evidence type="ECO:0000313" key="8">
    <source>
        <dbReference type="Proteomes" id="UP000008370"/>
    </source>
</evidence>
<dbReference type="GO" id="GO:0016614">
    <property type="term" value="F:oxidoreductase activity, acting on CH-OH group of donors"/>
    <property type="evidence" value="ECO:0007669"/>
    <property type="project" value="InterPro"/>
</dbReference>
<dbReference type="Gene3D" id="3.30.560.10">
    <property type="entry name" value="Glucose Oxidase, domain 3"/>
    <property type="match status" value="1"/>
</dbReference>
<comment type="cofactor">
    <cofactor evidence="1">
        <name>FAD</name>
        <dbReference type="ChEBI" id="CHEBI:57692"/>
    </cofactor>
</comment>
<evidence type="ECO:0000256" key="3">
    <source>
        <dbReference type="ARBA" id="ARBA00022630"/>
    </source>
</evidence>
<dbReference type="PROSITE" id="PS00623">
    <property type="entry name" value="GMC_OXRED_1"/>
    <property type="match status" value="1"/>
</dbReference>
<dbReference type="GO" id="GO:0050660">
    <property type="term" value="F:flavin adenine dinucleotide binding"/>
    <property type="evidence" value="ECO:0007669"/>
    <property type="project" value="InterPro"/>
</dbReference>
<dbReference type="STRING" id="650164.K5VLD3"/>
<dbReference type="HOGENOM" id="CLU_099298_1_0_1"/>
<dbReference type="Gene3D" id="3.50.50.60">
    <property type="entry name" value="FAD/NAD(P)-binding domain"/>
    <property type="match status" value="1"/>
</dbReference>
<dbReference type="EMBL" id="JH930475">
    <property type="protein sequence ID" value="EKM52228.1"/>
    <property type="molecule type" value="Genomic_DNA"/>
</dbReference>
<feature type="domain" description="Glucose-methanol-choline oxidoreductase N-terminal" evidence="6">
    <location>
        <begin position="116"/>
        <end position="139"/>
    </location>
</feature>